<organism evidence="2 3">
    <name type="scientific">Chlamydomonas incerta</name>
    <dbReference type="NCBI Taxonomy" id="51695"/>
    <lineage>
        <taxon>Eukaryota</taxon>
        <taxon>Viridiplantae</taxon>
        <taxon>Chlorophyta</taxon>
        <taxon>core chlorophytes</taxon>
        <taxon>Chlorophyceae</taxon>
        <taxon>CS clade</taxon>
        <taxon>Chlamydomonadales</taxon>
        <taxon>Chlamydomonadaceae</taxon>
        <taxon>Chlamydomonas</taxon>
    </lineage>
</organism>
<reference evidence="2" key="1">
    <citation type="journal article" date="2020" name="bioRxiv">
        <title>Comparative genomics of Chlamydomonas.</title>
        <authorList>
            <person name="Craig R.J."/>
            <person name="Hasan A.R."/>
            <person name="Ness R.W."/>
            <person name="Keightley P.D."/>
        </authorList>
    </citation>
    <scope>NUCLEOTIDE SEQUENCE</scope>
    <source>
        <strain evidence="2">SAG 7.73</strain>
    </source>
</reference>
<feature type="region of interest" description="Disordered" evidence="1">
    <location>
        <begin position="15"/>
        <end position="78"/>
    </location>
</feature>
<feature type="compositionally biased region" description="Low complexity" evidence="1">
    <location>
        <begin position="51"/>
        <end position="76"/>
    </location>
</feature>
<evidence type="ECO:0000313" key="2">
    <source>
        <dbReference type="EMBL" id="KAG2442952.1"/>
    </source>
</evidence>
<proteinExistence type="predicted"/>
<dbReference type="PANTHER" id="PTHR48125">
    <property type="entry name" value="LP07818P1"/>
    <property type="match status" value="1"/>
</dbReference>
<feature type="compositionally biased region" description="Gly residues" evidence="1">
    <location>
        <begin position="363"/>
        <end position="373"/>
    </location>
</feature>
<gene>
    <name evidence="2" type="ORF">HXX76_003027</name>
</gene>
<dbReference type="AlphaFoldDB" id="A0A835TFT5"/>
<evidence type="ECO:0000256" key="1">
    <source>
        <dbReference type="SAM" id="MobiDB-lite"/>
    </source>
</evidence>
<sequence length="448" mass="44722">MLFAGAAATRVQHQEGLQATSAAGAAPHSPASSLTSGLRHGWRPHAGRSGGPRAAAAAGARAGAQNNSDSNSGSSNEAGRCDEVVAACSPAALPLPLPLPPVSALPEPAPPPPLDLDLAAARHFVNLTNGIEALPMLQQLGLHYSFVRIQSTACEQQNLELLMTELDANLLLHLALGHTCIVYDCGSRRRDGTPRALWYGLEFVRYCLTQLWKLPPCPALLRGRNVARTFDGHIRGFKQSTVKRIKYYAKYLPPAAAPDAAEAGTASTAAGTAASTAAAGLRLYGAFRATDHDDDVPYYVSLLHAVELQPPRAGAGAGAGAGGEGAGRAGGAGRSGRAGRAGRAGSVEQPAAVALGASSSGSSSGGGGGGSGGSSATQGLRGLDGEAVLAAHGYSLFRRGLSPAEWAAAAAAAEGGGDGDGGGEGGGEGGGDGNSPELRGGGDGALLL</sequence>
<feature type="compositionally biased region" description="Gly residues" evidence="1">
    <location>
        <begin position="315"/>
        <end position="336"/>
    </location>
</feature>
<accession>A0A835TFT5</accession>
<comment type="caution">
    <text evidence="2">The sequence shown here is derived from an EMBL/GenBank/DDBJ whole genome shotgun (WGS) entry which is preliminary data.</text>
</comment>
<evidence type="ECO:0000313" key="3">
    <source>
        <dbReference type="Proteomes" id="UP000650467"/>
    </source>
</evidence>
<dbReference type="OrthoDB" id="5682at2759"/>
<name>A0A835TFT5_CHLIN</name>
<dbReference type="PANTHER" id="PTHR48125:SF10">
    <property type="entry name" value="OS12G0136300 PROTEIN"/>
    <property type="match status" value="1"/>
</dbReference>
<feature type="region of interest" description="Disordered" evidence="1">
    <location>
        <begin position="313"/>
        <end position="379"/>
    </location>
</feature>
<feature type="compositionally biased region" description="Gly residues" evidence="1">
    <location>
        <begin position="414"/>
        <end position="448"/>
    </location>
</feature>
<keyword evidence="3" id="KW-1185">Reference proteome</keyword>
<feature type="region of interest" description="Disordered" evidence="1">
    <location>
        <begin position="412"/>
        <end position="448"/>
    </location>
</feature>
<protein>
    <submittedName>
        <fullName evidence="2">Uncharacterized protein</fullName>
    </submittedName>
</protein>
<feature type="compositionally biased region" description="Low complexity" evidence="1">
    <location>
        <begin position="19"/>
        <end position="33"/>
    </location>
</feature>
<dbReference type="EMBL" id="JAEHOC010000004">
    <property type="protein sequence ID" value="KAG2442952.1"/>
    <property type="molecule type" value="Genomic_DNA"/>
</dbReference>
<dbReference type="Proteomes" id="UP000650467">
    <property type="component" value="Unassembled WGS sequence"/>
</dbReference>